<name>A0A1N6K3Z1_9BURK</name>
<evidence type="ECO:0000313" key="3">
    <source>
        <dbReference type="EMBL" id="SIO51314.1"/>
    </source>
</evidence>
<dbReference type="Pfam" id="PF13416">
    <property type="entry name" value="SBP_bac_8"/>
    <property type="match status" value="1"/>
</dbReference>
<dbReference type="Gene3D" id="3.40.190.10">
    <property type="entry name" value="Periplasmic binding protein-like II"/>
    <property type="match status" value="2"/>
</dbReference>
<sequence>MHATRSPIRHGAIFTAVTVLSVLSSMAHAADTLSVVTFGGAYESAAKQAWFEPFTAKTGIGFSTESYDGGLAKLSAMEQAKNPTWDLIDLETNDAITACDEGLLQKFDRKQLGNTADFLPGSISDCAVSAMVWSTVYAYDTTKLKTPPTSINDFFDLKKYPGKRGMRKSPKVAMEWALIADGVAPKDVYKVLGTPAGVDRAFKKLDTIKSSIVWWDAGAQAPQLLADGAVVMTQAYNGRIDDATHKDGKPFKVVWDAQVYDYEWWGIPMGAKHAADAEKFIVSASTPQAYADLSKYIAYAPPRKEAIPLIDKARLADLPTAPANFKRPLQIDATFWADNADAISKRFQVWLTQ</sequence>
<dbReference type="Proteomes" id="UP000184693">
    <property type="component" value="Unassembled WGS sequence"/>
</dbReference>
<dbReference type="SUPFAM" id="SSF53850">
    <property type="entry name" value="Periplasmic binding protein-like II"/>
    <property type="match status" value="1"/>
</dbReference>
<dbReference type="PANTHER" id="PTHR30222">
    <property type="entry name" value="SPERMIDINE/PUTRESCINE-BINDING PERIPLASMIC PROTEIN"/>
    <property type="match status" value="1"/>
</dbReference>
<organism evidence="3 4">
    <name type="scientific">Paraburkholderia phenazinium</name>
    <dbReference type="NCBI Taxonomy" id="60549"/>
    <lineage>
        <taxon>Bacteria</taxon>
        <taxon>Pseudomonadati</taxon>
        <taxon>Pseudomonadota</taxon>
        <taxon>Betaproteobacteria</taxon>
        <taxon>Burkholderiales</taxon>
        <taxon>Burkholderiaceae</taxon>
        <taxon>Paraburkholderia</taxon>
    </lineage>
</organism>
<dbReference type="InterPro" id="IPR006059">
    <property type="entry name" value="SBP"/>
</dbReference>
<dbReference type="EMBL" id="FSRM01000002">
    <property type="protein sequence ID" value="SIO51314.1"/>
    <property type="molecule type" value="Genomic_DNA"/>
</dbReference>
<evidence type="ECO:0000256" key="2">
    <source>
        <dbReference type="SAM" id="SignalP"/>
    </source>
</evidence>
<proteinExistence type="predicted"/>
<gene>
    <name evidence="3" type="ORF">SAMN05444168_5972</name>
</gene>
<evidence type="ECO:0000256" key="1">
    <source>
        <dbReference type="ARBA" id="ARBA00022729"/>
    </source>
</evidence>
<feature type="chain" id="PRO_5012365089" evidence="2">
    <location>
        <begin position="30"/>
        <end position="353"/>
    </location>
</feature>
<keyword evidence="1 2" id="KW-0732">Signal</keyword>
<dbReference type="AlphaFoldDB" id="A0A1N6K3Z1"/>
<reference evidence="3 4" key="1">
    <citation type="submission" date="2016-11" db="EMBL/GenBank/DDBJ databases">
        <authorList>
            <person name="Jaros S."/>
            <person name="Januszkiewicz K."/>
            <person name="Wedrychowicz H."/>
        </authorList>
    </citation>
    <scope>NUCLEOTIDE SEQUENCE [LARGE SCALE GENOMIC DNA]</scope>
    <source>
        <strain evidence="3 4">GAS86</strain>
    </source>
</reference>
<evidence type="ECO:0000313" key="4">
    <source>
        <dbReference type="Proteomes" id="UP000184693"/>
    </source>
</evidence>
<accession>A0A1N6K3Z1</accession>
<protein>
    <submittedName>
        <fullName evidence="3">Putative spermidine/putrescine transport system substrate-binding protein</fullName>
    </submittedName>
</protein>
<feature type="signal peptide" evidence="2">
    <location>
        <begin position="1"/>
        <end position="29"/>
    </location>
</feature>
<dbReference type="CDD" id="cd13589">
    <property type="entry name" value="PBP2_polyamine_RpCGA009"/>
    <property type="match status" value="1"/>
</dbReference>
<dbReference type="PANTHER" id="PTHR30222:SF2">
    <property type="entry name" value="ABC TRANSPORTER SUBSTRATE-BINDING PROTEIN"/>
    <property type="match status" value="1"/>
</dbReference>